<reference evidence="2 3" key="1">
    <citation type="submission" date="2016-11" db="EMBL/GenBank/DDBJ databases">
        <authorList>
            <person name="Jaros S."/>
            <person name="Januszkiewicz K."/>
            <person name="Wedrychowicz H."/>
        </authorList>
    </citation>
    <scope>NUCLEOTIDE SEQUENCE [LARGE SCALE GENOMIC DNA]</scope>
</reference>
<keyword evidence="3" id="KW-1185">Reference proteome</keyword>
<protein>
    <submittedName>
        <fullName evidence="2">BQ5605_C005g03512 protein</fullName>
    </submittedName>
</protein>
<dbReference type="AlphaFoldDB" id="A0A2X0MB40"/>
<evidence type="ECO:0000313" key="3">
    <source>
        <dbReference type="Proteomes" id="UP000249464"/>
    </source>
</evidence>
<gene>
    <name evidence="2" type="primary">BQ5605_C005g03512</name>
    <name evidence="2" type="ORF">BQ5605_C005G03512</name>
</gene>
<name>A0A2X0MB40_9BASI</name>
<feature type="compositionally biased region" description="Basic residues" evidence="1">
    <location>
        <begin position="37"/>
        <end position="49"/>
    </location>
</feature>
<accession>A0A2X0MB40</accession>
<evidence type="ECO:0000256" key="1">
    <source>
        <dbReference type="SAM" id="MobiDB-lite"/>
    </source>
</evidence>
<proteinExistence type="predicted"/>
<dbReference type="Proteomes" id="UP000249464">
    <property type="component" value="Unassembled WGS sequence"/>
</dbReference>
<feature type="region of interest" description="Disordered" evidence="1">
    <location>
        <begin position="29"/>
        <end position="49"/>
    </location>
</feature>
<evidence type="ECO:0000313" key="2">
    <source>
        <dbReference type="EMBL" id="SGY76733.1"/>
    </source>
</evidence>
<sequence length="49" mass="5784">MKTLDYVSIGMLIECRVSNRVQNTPLIGNHTPQAATWRKHNTRSLRRYR</sequence>
<organism evidence="2 3">
    <name type="scientific">Microbotryum silenes-dioicae</name>
    <dbReference type="NCBI Taxonomy" id="796604"/>
    <lineage>
        <taxon>Eukaryota</taxon>
        <taxon>Fungi</taxon>
        <taxon>Dikarya</taxon>
        <taxon>Basidiomycota</taxon>
        <taxon>Pucciniomycotina</taxon>
        <taxon>Microbotryomycetes</taxon>
        <taxon>Microbotryales</taxon>
        <taxon>Microbotryaceae</taxon>
        <taxon>Microbotryum</taxon>
    </lineage>
</organism>
<dbReference type="EMBL" id="FQNC01000047">
    <property type="protein sequence ID" value="SGY76733.1"/>
    <property type="molecule type" value="Genomic_DNA"/>
</dbReference>